<evidence type="ECO:0000259" key="6">
    <source>
        <dbReference type="PROSITE" id="PS50127"/>
    </source>
</evidence>
<dbReference type="EMBL" id="AACS02000013">
    <property type="protein sequence ID" value="EAU83704.2"/>
    <property type="molecule type" value="Genomic_DNA"/>
</dbReference>
<dbReference type="PANTHER" id="PTHR21328">
    <property type="entry name" value="POLY ADP-RIBOSE POLYMERASE FAMILY, MEMBER PARP"/>
    <property type="match status" value="1"/>
</dbReference>
<feature type="domain" description="UBC core" evidence="6">
    <location>
        <begin position="872"/>
        <end position="1053"/>
    </location>
</feature>
<dbReference type="SMART" id="SM00212">
    <property type="entry name" value="UBCc"/>
    <property type="match status" value="1"/>
</dbReference>
<feature type="region of interest" description="Disordered" evidence="5">
    <location>
        <begin position="489"/>
        <end position="508"/>
    </location>
</feature>
<evidence type="ECO:0000256" key="2">
    <source>
        <dbReference type="ARBA" id="ARBA00022679"/>
    </source>
</evidence>
<evidence type="ECO:0000256" key="3">
    <source>
        <dbReference type="ARBA" id="ARBA00022695"/>
    </source>
</evidence>
<keyword evidence="4" id="KW-0520">NAD</keyword>
<dbReference type="CDD" id="cd23802">
    <property type="entry name" value="UBCc_UBE2Q"/>
    <property type="match status" value="1"/>
</dbReference>
<dbReference type="VEuPathDB" id="FungiDB:CC1G_05608"/>
<dbReference type="PROSITE" id="PS50127">
    <property type="entry name" value="UBC_2"/>
    <property type="match status" value="1"/>
</dbReference>
<evidence type="ECO:0000256" key="1">
    <source>
        <dbReference type="ARBA" id="ARBA00022676"/>
    </source>
</evidence>
<name>A8P1L8_COPC7</name>
<dbReference type="GO" id="GO:0016779">
    <property type="term" value="F:nucleotidyltransferase activity"/>
    <property type="evidence" value="ECO:0007669"/>
    <property type="project" value="UniProtKB-KW"/>
</dbReference>
<dbReference type="GeneID" id="6014696"/>
<keyword evidence="8" id="KW-1185">Reference proteome</keyword>
<dbReference type="Gene3D" id="3.10.110.10">
    <property type="entry name" value="Ubiquitin Conjugating Enzyme"/>
    <property type="match status" value="1"/>
</dbReference>
<evidence type="ECO:0000313" key="7">
    <source>
        <dbReference type="EMBL" id="EAU83704.2"/>
    </source>
</evidence>
<evidence type="ECO:0000313" key="8">
    <source>
        <dbReference type="Proteomes" id="UP000001861"/>
    </source>
</evidence>
<dbReference type="Proteomes" id="UP000001861">
    <property type="component" value="Unassembled WGS sequence"/>
</dbReference>
<dbReference type="Pfam" id="PF00179">
    <property type="entry name" value="UQ_con"/>
    <property type="match status" value="1"/>
</dbReference>
<gene>
    <name evidence="7" type="ORF">CC1G_05608</name>
</gene>
<proteinExistence type="predicted"/>
<dbReference type="SUPFAM" id="SSF54495">
    <property type="entry name" value="UBC-like"/>
    <property type="match status" value="1"/>
</dbReference>
<feature type="compositionally biased region" description="Acidic residues" evidence="5">
    <location>
        <begin position="69"/>
        <end position="80"/>
    </location>
</feature>
<dbReference type="InterPro" id="IPR016135">
    <property type="entry name" value="UBQ-conjugating_enzyme/RWD"/>
</dbReference>
<dbReference type="OrthoDB" id="109543at2759"/>
<dbReference type="InterPro" id="IPR051838">
    <property type="entry name" value="ARTD_PARP"/>
</dbReference>
<dbReference type="Gene3D" id="3.90.228.10">
    <property type="match status" value="1"/>
</dbReference>
<dbReference type="HOGENOM" id="CLU_003143_0_0_1"/>
<keyword evidence="1" id="KW-0328">Glycosyltransferase</keyword>
<protein>
    <recommendedName>
        <fullName evidence="6">UBC core domain-containing protein</fullName>
    </recommendedName>
</protein>
<dbReference type="AlphaFoldDB" id="A8P1L8"/>
<dbReference type="InParanoid" id="A8P1L8"/>
<keyword evidence="3" id="KW-0548">Nucleotidyltransferase</keyword>
<evidence type="ECO:0000256" key="5">
    <source>
        <dbReference type="SAM" id="MobiDB-lite"/>
    </source>
</evidence>
<dbReference type="STRING" id="240176.A8P1L8"/>
<dbReference type="GO" id="GO:0016757">
    <property type="term" value="F:glycosyltransferase activity"/>
    <property type="evidence" value="ECO:0007669"/>
    <property type="project" value="UniProtKB-KW"/>
</dbReference>
<dbReference type="KEGG" id="cci:CC1G_05608"/>
<dbReference type="RefSeq" id="XP_001838127.2">
    <property type="nucleotide sequence ID" value="XM_001838075.2"/>
</dbReference>
<reference evidence="7 8" key="1">
    <citation type="journal article" date="2010" name="Proc. Natl. Acad. Sci. U.S.A.">
        <title>Insights into evolution of multicellular fungi from the assembled chromosomes of the mushroom Coprinopsis cinerea (Coprinus cinereus).</title>
        <authorList>
            <person name="Stajich J.E."/>
            <person name="Wilke S.K."/>
            <person name="Ahren D."/>
            <person name="Au C.H."/>
            <person name="Birren B.W."/>
            <person name="Borodovsky M."/>
            <person name="Burns C."/>
            <person name="Canback B."/>
            <person name="Casselton L.A."/>
            <person name="Cheng C.K."/>
            <person name="Deng J."/>
            <person name="Dietrich F.S."/>
            <person name="Fargo D.C."/>
            <person name="Farman M.L."/>
            <person name="Gathman A.C."/>
            <person name="Goldberg J."/>
            <person name="Guigo R."/>
            <person name="Hoegger P.J."/>
            <person name="Hooker J.B."/>
            <person name="Huggins A."/>
            <person name="James T.Y."/>
            <person name="Kamada T."/>
            <person name="Kilaru S."/>
            <person name="Kodira C."/>
            <person name="Kues U."/>
            <person name="Kupfer D."/>
            <person name="Kwan H.S."/>
            <person name="Lomsadze A."/>
            <person name="Li W."/>
            <person name="Lilly W.W."/>
            <person name="Ma L.J."/>
            <person name="Mackey A.J."/>
            <person name="Manning G."/>
            <person name="Martin F."/>
            <person name="Muraguchi H."/>
            <person name="Natvig D.O."/>
            <person name="Palmerini H."/>
            <person name="Ramesh M.A."/>
            <person name="Rehmeyer C.J."/>
            <person name="Roe B.A."/>
            <person name="Shenoy N."/>
            <person name="Stanke M."/>
            <person name="Ter-Hovhannisyan V."/>
            <person name="Tunlid A."/>
            <person name="Velagapudi R."/>
            <person name="Vision T.J."/>
            <person name="Zeng Q."/>
            <person name="Zolan M.E."/>
            <person name="Pukkila P.J."/>
        </authorList>
    </citation>
    <scope>NUCLEOTIDE SEQUENCE [LARGE SCALE GENOMIC DNA]</scope>
    <source>
        <strain evidence="8">Okayama-7 / 130 / ATCC MYA-4618 / FGSC 9003</strain>
    </source>
</reference>
<dbReference type="OMA" id="LVCHCKT"/>
<accession>A8P1L8</accession>
<sequence>MYSPTDTSEYPKSHQFFCHTDDEDVPDTVQSLLADMMDQRPRALKDLLDWFCSSLAKLVGGSSSQPIEVDSDSEDGTEDEDEVFDYDDDIDLDAITVEPNTILHRLQKDFLNVVASSYKPGIIRTAGGNDFIVSVSIPVISLANAIPPRALMAWDRRLLSRYQHLTLLISGFRGLYPVIQNDGSYTDSATKLAVSLAFKVGLSQSYKPGKEQAQEAVRKHGLIINDAEDELRLQAEKAVQEQAVQFWDGEDEHDWMEDPVEVVPEVPEEPEDPGRFDRFSLTSSLETLLEQQFLRLVQLRRQFGLGWAGAELLLSTIEKSQRTAEEVYGSLEEKIKEADAAEETLSRLGTTLPDDPLKALGRDEPINLPLTAFCYLIRRLSLCTKYCVVCHNKLEVDFEVLKPYVCGNKLCSFQYYAMGRGPSLEYEIIHNPNTVDLLVSLAYVSAVEGTMDDPLPVGLALRVPHPGALPLGMYVAQAPRAHVGFMPQPVAAPSSATSDPQISSTPDSGELCDFDNLTKPEMRAVIAKLIDSLPSIDEMKKHLTRKVNIGKSKPKLYDIDPEVLPAAWLILRWIVGSCTASIEEITSEEDEIKNLDPNWRQFRLTVGAPDAEAKFKSAVEAAAKENANAREYPALYAFHGSPLRNWHSIIRHGLWYKEIAHGRAYGNGESPIVVYLDLTTNARSVTSASNCVALAEIVNLPHKFVSNNPWFVIADTTWIVCRYLLVKGASPEPTLLAKTTSTVPYVPMDPAHKPTLNQKEIQIPDPSRQVENVLTIRRSEVVQEDPDSEDMEIFSAAEPTTNGVKGSGSQSRYDEDYHMHLDDDDDYKIAAPAPKPPKVVPQRPVDDWKHDPVYVHSAVERLMLPPFEATTSATSTLQRELRAMLKEQENARSLKELGWYLPEEFIGDNLYQWIVELHSFDPDIPIAKDLKAKNINSVVFEIRFPPQFPVAPPFFRVITPRFLPFIHGGGGHVTGGGSICMDLLTADGWLPSYNIPSILLQIKLAISNLEPRPARLAPNWDQHYGVHEALEGFKRAAATHHWKVPEGLDRLVR</sequence>
<dbReference type="InterPro" id="IPR000608">
    <property type="entry name" value="UBC"/>
</dbReference>
<feature type="compositionally biased region" description="Polar residues" evidence="5">
    <location>
        <begin position="494"/>
        <end position="507"/>
    </location>
</feature>
<dbReference type="eggNOG" id="KOG0897">
    <property type="taxonomic scope" value="Eukaryota"/>
</dbReference>
<keyword evidence="2" id="KW-0808">Transferase</keyword>
<comment type="caution">
    <text evidence="7">The sequence shown here is derived from an EMBL/GenBank/DDBJ whole genome shotgun (WGS) entry which is preliminary data.</text>
</comment>
<feature type="region of interest" description="Disordered" evidence="5">
    <location>
        <begin position="61"/>
        <end position="80"/>
    </location>
</feature>
<organism evidence="7 8">
    <name type="scientific">Coprinopsis cinerea (strain Okayama-7 / 130 / ATCC MYA-4618 / FGSC 9003)</name>
    <name type="common">Inky cap fungus</name>
    <name type="synonym">Hormographiella aspergillata</name>
    <dbReference type="NCBI Taxonomy" id="240176"/>
    <lineage>
        <taxon>Eukaryota</taxon>
        <taxon>Fungi</taxon>
        <taxon>Dikarya</taxon>
        <taxon>Basidiomycota</taxon>
        <taxon>Agaricomycotina</taxon>
        <taxon>Agaricomycetes</taxon>
        <taxon>Agaricomycetidae</taxon>
        <taxon>Agaricales</taxon>
        <taxon>Agaricineae</taxon>
        <taxon>Psathyrellaceae</taxon>
        <taxon>Coprinopsis</taxon>
    </lineage>
</organism>
<dbReference type="SUPFAM" id="SSF56399">
    <property type="entry name" value="ADP-ribosylation"/>
    <property type="match status" value="1"/>
</dbReference>
<evidence type="ECO:0000256" key="4">
    <source>
        <dbReference type="ARBA" id="ARBA00023027"/>
    </source>
</evidence>